<reference evidence="8" key="2">
    <citation type="journal article" date="2017" name="Stand. Genomic Sci.">
        <title>Complete genome sequence of the sulfur-oxidizing chemolithoautotrophic Sulfurovum lithotrophicum 42BKTT.</title>
        <authorList>
            <person name="Jeon W."/>
            <person name="Priscilla L."/>
            <person name="Park G."/>
            <person name="Lee H."/>
            <person name="Lee N."/>
            <person name="Lee D."/>
            <person name="Kwon H."/>
            <person name="Ahn I."/>
            <person name="Lee C."/>
            <person name="Lee H."/>
            <person name="Ahn J."/>
        </authorList>
    </citation>
    <scope>NUCLEOTIDE SEQUENCE [LARGE SCALE GENOMIC DNA]</scope>
    <source>
        <strain evidence="8">ATCC BAA-797 / 42BKT</strain>
    </source>
</reference>
<dbReference type="RefSeq" id="WP_046551641.1">
    <property type="nucleotide sequence ID" value="NZ_CP011308.1"/>
</dbReference>
<dbReference type="InterPro" id="IPR001917">
    <property type="entry name" value="Aminotrans_II_pyridoxalP_BS"/>
</dbReference>
<accession>A0A7U4RRA3</accession>
<dbReference type="GO" id="GO:0016740">
    <property type="term" value="F:transferase activity"/>
    <property type="evidence" value="ECO:0007669"/>
    <property type="project" value="UniProtKB-KW"/>
</dbReference>
<keyword evidence="8" id="KW-1185">Reference proteome</keyword>
<evidence type="ECO:0000256" key="4">
    <source>
        <dbReference type="ARBA" id="ARBA00022898"/>
    </source>
</evidence>
<dbReference type="Gene3D" id="3.90.1150.10">
    <property type="entry name" value="Aspartate Aminotransferase, domain 1"/>
    <property type="match status" value="1"/>
</dbReference>
<dbReference type="InterPro" id="IPR015421">
    <property type="entry name" value="PyrdxlP-dep_Trfase_major"/>
</dbReference>
<dbReference type="PANTHER" id="PTHR13693">
    <property type="entry name" value="CLASS II AMINOTRANSFERASE/8-AMINO-7-OXONONANOATE SYNTHASE"/>
    <property type="match status" value="1"/>
</dbReference>
<dbReference type="OrthoDB" id="9807157at2"/>
<name>A0A7U4RRA3_9BACT</name>
<dbReference type="Pfam" id="PF00155">
    <property type="entry name" value="Aminotran_1_2"/>
    <property type="match status" value="1"/>
</dbReference>
<evidence type="ECO:0000259" key="6">
    <source>
        <dbReference type="Pfam" id="PF00155"/>
    </source>
</evidence>
<comment type="cofactor">
    <cofactor evidence="1 5">
        <name>pyridoxal 5'-phosphate</name>
        <dbReference type="ChEBI" id="CHEBI:597326"/>
    </cofactor>
</comment>
<evidence type="ECO:0000256" key="2">
    <source>
        <dbReference type="ARBA" id="ARBA00010008"/>
    </source>
</evidence>
<comment type="similarity">
    <text evidence="2">Belongs to the class-II pyridoxal-phosphate-dependent aminotransferase family. BioF subfamily.</text>
</comment>
<keyword evidence="4 5" id="KW-0663">Pyridoxal phosphate</keyword>
<evidence type="ECO:0000256" key="5">
    <source>
        <dbReference type="RuleBase" id="RU003693"/>
    </source>
</evidence>
<evidence type="ECO:0000313" key="7">
    <source>
        <dbReference type="EMBL" id="AKF25571.1"/>
    </source>
</evidence>
<dbReference type="InterPro" id="IPR015422">
    <property type="entry name" value="PyrdxlP-dep_Trfase_small"/>
</dbReference>
<dbReference type="SUPFAM" id="SSF53383">
    <property type="entry name" value="PLP-dependent transferases"/>
    <property type="match status" value="1"/>
</dbReference>
<dbReference type="EMBL" id="CP011308">
    <property type="protein sequence ID" value="AKF25571.1"/>
    <property type="molecule type" value="Genomic_DNA"/>
</dbReference>
<dbReference type="InterPro" id="IPR015424">
    <property type="entry name" value="PyrdxlP-dep_Trfase"/>
</dbReference>
<dbReference type="PROSITE" id="PS00599">
    <property type="entry name" value="AA_TRANSFER_CLASS_2"/>
    <property type="match status" value="1"/>
</dbReference>
<feature type="domain" description="Aminotransferase class I/classII large" evidence="6">
    <location>
        <begin position="24"/>
        <end position="356"/>
    </location>
</feature>
<dbReference type="InterPro" id="IPR004839">
    <property type="entry name" value="Aminotransferase_I/II_large"/>
</dbReference>
<dbReference type="GO" id="GO:0030170">
    <property type="term" value="F:pyridoxal phosphate binding"/>
    <property type="evidence" value="ECO:0007669"/>
    <property type="project" value="InterPro"/>
</dbReference>
<dbReference type="AlphaFoldDB" id="A0A7U4RRA3"/>
<evidence type="ECO:0000313" key="8">
    <source>
        <dbReference type="Proteomes" id="UP000034444"/>
    </source>
</evidence>
<dbReference type="Gene3D" id="3.40.640.10">
    <property type="entry name" value="Type I PLP-dependent aspartate aminotransferase-like (Major domain)"/>
    <property type="match status" value="1"/>
</dbReference>
<protein>
    <submittedName>
        <fullName evidence="7">8-amino-7-oxononanoate synthase</fullName>
    </submittedName>
</protein>
<gene>
    <name evidence="7" type="ORF">YH65_09415</name>
</gene>
<dbReference type="KEGG" id="slh:YH65_09415"/>
<dbReference type="InterPro" id="IPR050087">
    <property type="entry name" value="AON_synthase_class-II"/>
</dbReference>
<dbReference type="PANTHER" id="PTHR13693:SF77">
    <property type="entry name" value="8-AMINO-7-OXONONANOATE SYNTHASE"/>
    <property type="match status" value="1"/>
</dbReference>
<keyword evidence="3" id="KW-0808">Transferase</keyword>
<evidence type="ECO:0000256" key="1">
    <source>
        <dbReference type="ARBA" id="ARBA00001933"/>
    </source>
</evidence>
<organism evidence="7 8">
    <name type="scientific">Sulfurovum lithotrophicum</name>
    <dbReference type="NCBI Taxonomy" id="206403"/>
    <lineage>
        <taxon>Bacteria</taxon>
        <taxon>Pseudomonadati</taxon>
        <taxon>Campylobacterota</taxon>
        <taxon>Epsilonproteobacteria</taxon>
        <taxon>Campylobacterales</taxon>
        <taxon>Sulfurovaceae</taxon>
        <taxon>Sulfurovum</taxon>
    </lineage>
</organism>
<evidence type="ECO:0000256" key="3">
    <source>
        <dbReference type="ARBA" id="ARBA00022679"/>
    </source>
</evidence>
<proteinExistence type="inferred from homology"/>
<sequence>MYENELKALKKAGRFRERKLFNEDLTDLASNDYLGLAEDKGQLKKLCTLMDEYDIFAPRASMLVNGYHPVHRYFEETLSTLNGFESGLVVGSGFLANMSLVEALVRKHDMLFMDEEYHASGMMATGLLKDRVVFFRHNDAGDLREKMSHYPAKRQIIAVEGVYSMSGEVCSREVFDIAGENSALLIIDEAHSSGVLGKNLLGVFEHYGIEISPNHIKMGTLGKAYGSYGAYILAGREIISFLENRAKPVIYSTAPSVLDTALALINIKTVSKKAARYRVKIDARLRIVEEVLGIKSESLIIPIPVKNNKEALRLQKTLMDKGFLVGAIRQPTVASPILRVIPRLGVSKKCLKKALQLISDTSLQSFNN</sequence>
<dbReference type="Proteomes" id="UP000034444">
    <property type="component" value="Chromosome"/>
</dbReference>
<reference evidence="7 8" key="1">
    <citation type="submission" date="2015-04" db="EMBL/GenBank/DDBJ databases">
        <title>Complete genome sequence of Sulfurovum lithotrophicum ATCC BAA-797T.</title>
        <authorList>
            <person name="Ahn J."/>
            <person name="Park G."/>
            <person name="Jeon W."/>
            <person name="Jang Y."/>
            <person name="Jang M."/>
            <person name="Lee H."/>
            <person name="Lee H."/>
        </authorList>
    </citation>
    <scope>NUCLEOTIDE SEQUENCE [LARGE SCALE GENOMIC DNA]</scope>
    <source>
        <strain evidence="8">ATCC BAA-797 / 42BKT</strain>
    </source>
</reference>